<dbReference type="WBParaSite" id="Pan_g12439.t1">
    <property type="protein sequence ID" value="Pan_g12439.t1"/>
    <property type="gene ID" value="Pan_g12439"/>
</dbReference>
<dbReference type="Proteomes" id="UP000492821">
    <property type="component" value="Unassembled WGS sequence"/>
</dbReference>
<dbReference type="AlphaFoldDB" id="A0A7E4ZR37"/>
<evidence type="ECO:0000313" key="2">
    <source>
        <dbReference type="WBParaSite" id="Pan_g12439.t1"/>
    </source>
</evidence>
<reference evidence="2" key="2">
    <citation type="submission" date="2020-10" db="UniProtKB">
        <authorList>
            <consortium name="WormBaseParasite"/>
        </authorList>
    </citation>
    <scope>IDENTIFICATION</scope>
</reference>
<organism evidence="1 2">
    <name type="scientific">Panagrellus redivivus</name>
    <name type="common">Microworm</name>
    <dbReference type="NCBI Taxonomy" id="6233"/>
    <lineage>
        <taxon>Eukaryota</taxon>
        <taxon>Metazoa</taxon>
        <taxon>Ecdysozoa</taxon>
        <taxon>Nematoda</taxon>
        <taxon>Chromadorea</taxon>
        <taxon>Rhabditida</taxon>
        <taxon>Tylenchina</taxon>
        <taxon>Panagrolaimomorpha</taxon>
        <taxon>Panagrolaimoidea</taxon>
        <taxon>Panagrolaimidae</taxon>
        <taxon>Panagrellus</taxon>
    </lineage>
</organism>
<proteinExistence type="predicted"/>
<protein>
    <submittedName>
        <fullName evidence="2">LAM_G_DOMAIN domain-containing protein</fullName>
    </submittedName>
</protein>
<reference evidence="1" key="1">
    <citation type="journal article" date="2013" name="Genetics">
        <title>The draft genome and transcriptome of Panagrellus redivivus are shaped by the harsh demands of a free-living lifestyle.</title>
        <authorList>
            <person name="Srinivasan J."/>
            <person name="Dillman A.R."/>
            <person name="Macchietto M.G."/>
            <person name="Heikkinen L."/>
            <person name="Lakso M."/>
            <person name="Fracchia K.M."/>
            <person name="Antoshechkin I."/>
            <person name="Mortazavi A."/>
            <person name="Wong G."/>
            <person name="Sternberg P.W."/>
        </authorList>
    </citation>
    <scope>NUCLEOTIDE SEQUENCE [LARGE SCALE GENOMIC DNA]</scope>
    <source>
        <strain evidence="1">MT8872</strain>
    </source>
</reference>
<accession>A0A7E4ZR37</accession>
<evidence type="ECO:0000313" key="1">
    <source>
        <dbReference type="Proteomes" id="UP000492821"/>
    </source>
</evidence>
<keyword evidence="1" id="KW-1185">Reference proteome</keyword>
<name>A0A7E4ZR37_PANRE</name>
<sequence length="241" mass="26886">MPETNFIHLNISLDDKLIRTVTYTKANSPLFPVAKRNKKVAKKQKNALKSKNDGIIHQNEAVVLGTDEAAIRFVTPATSSVVDKVVLTFTENNQVRIAVGTDYTGDKEIRAYLRLKYIKGTPEFHVGAKAKETTKKLRKNEIYDVPGRLAANSNPDRENSTWTFDTSRTDDGNLLIILNADDRTFPVAVFGHIVLGVIRHINDYQPMDLKRVGIRLPSEASIAEEDLSATSLRLDADLVLL</sequence>